<protein>
    <submittedName>
        <fullName evidence="1">Sulfur reduction protein DsrE</fullName>
    </submittedName>
</protein>
<name>A0A552DBY9_MICAE</name>
<organism evidence="1 2">
    <name type="scientific">Microcystis aeruginosa Ma_QC_B_20070730_S2</name>
    <dbReference type="NCBI Taxonomy" id="2486256"/>
    <lineage>
        <taxon>Bacteria</taxon>
        <taxon>Bacillati</taxon>
        <taxon>Cyanobacteriota</taxon>
        <taxon>Cyanophyceae</taxon>
        <taxon>Oscillatoriophycideae</taxon>
        <taxon>Chroococcales</taxon>
        <taxon>Microcystaceae</taxon>
        <taxon>Microcystis</taxon>
    </lineage>
</organism>
<dbReference type="Pfam" id="PF02635">
    <property type="entry name" value="DsrE"/>
    <property type="match status" value="1"/>
</dbReference>
<dbReference type="Gene3D" id="3.40.1260.10">
    <property type="entry name" value="DsrEFH-like"/>
    <property type="match status" value="1"/>
</dbReference>
<dbReference type="InterPro" id="IPR027396">
    <property type="entry name" value="DsrEFH-like"/>
</dbReference>
<evidence type="ECO:0000313" key="2">
    <source>
        <dbReference type="Proteomes" id="UP000320551"/>
    </source>
</evidence>
<sequence length="119" mass="12616">MAKLMIAAAHGTDNPTMATLAFIAAKVATDEGHQVTLWLQNEAVVLAKKGMVDGVQGVGLKPLKELAAALETANVSLWVCQACAVTRQISPADLVPNAIFKTMGDYIKGTLESDKNMDF</sequence>
<gene>
    <name evidence="1" type="ORF">EWV80_18745</name>
</gene>
<dbReference type="SUPFAM" id="SSF75169">
    <property type="entry name" value="DsrEFH-like"/>
    <property type="match status" value="1"/>
</dbReference>
<reference evidence="1 2" key="1">
    <citation type="submission" date="2019-01" db="EMBL/GenBank/DDBJ databases">
        <title>Coherence of Microcystis species and biogeography revealed through population genomics.</title>
        <authorList>
            <person name="Perez-Carrascal O.M."/>
            <person name="Terrat Y."/>
            <person name="Giani A."/>
            <person name="Fortin N."/>
            <person name="Tromas N."/>
            <person name="Shapiro B.J."/>
        </authorList>
    </citation>
    <scope>NUCLEOTIDE SEQUENCE [LARGE SCALE GENOMIC DNA]</scope>
    <source>
        <strain evidence="1">Ma_QC_B_20070730_S2</strain>
    </source>
</reference>
<dbReference type="AlphaFoldDB" id="A0A552DBY9"/>
<proteinExistence type="predicted"/>
<evidence type="ECO:0000313" key="1">
    <source>
        <dbReference type="EMBL" id="TRU19703.1"/>
    </source>
</evidence>
<dbReference type="InterPro" id="IPR003787">
    <property type="entry name" value="Sulphur_relay_DsrE/F-like"/>
</dbReference>
<accession>A0A552DBY9</accession>
<comment type="caution">
    <text evidence="1">The sequence shown here is derived from an EMBL/GenBank/DDBJ whole genome shotgun (WGS) entry which is preliminary data.</text>
</comment>
<dbReference type="EMBL" id="SFBK01000248">
    <property type="protein sequence ID" value="TRU19703.1"/>
    <property type="molecule type" value="Genomic_DNA"/>
</dbReference>
<dbReference type="Proteomes" id="UP000320551">
    <property type="component" value="Unassembled WGS sequence"/>
</dbReference>